<accession>A0ABV2NTB2</accession>
<evidence type="ECO:0000256" key="3">
    <source>
        <dbReference type="ARBA" id="ARBA00022679"/>
    </source>
</evidence>
<evidence type="ECO:0000256" key="2">
    <source>
        <dbReference type="ARBA" id="ARBA00022603"/>
    </source>
</evidence>
<organism evidence="7 8">
    <name type="scientific">Methylobacterium radiotolerans</name>
    <dbReference type="NCBI Taxonomy" id="31998"/>
    <lineage>
        <taxon>Bacteria</taxon>
        <taxon>Pseudomonadati</taxon>
        <taxon>Pseudomonadota</taxon>
        <taxon>Alphaproteobacteria</taxon>
        <taxon>Hyphomicrobiales</taxon>
        <taxon>Methylobacteriaceae</taxon>
        <taxon>Methylobacterium</taxon>
    </lineage>
</organism>
<evidence type="ECO:0000256" key="1">
    <source>
        <dbReference type="ARBA" id="ARBA00005189"/>
    </source>
</evidence>
<dbReference type="InterPro" id="IPR029063">
    <property type="entry name" value="SAM-dependent_MTases_sf"/>
</dbReference>
<gene>
    <name evidence="7" type="ORF">ABIC20_007138</name>
</gene>
<protein>
    <submittedName>
        <fullName evidence="7">SAM-dependent methyltransferase</fullName>
    </submittedName>
</protein>
<dbReference type="GO" id="GO:0032259">
    <property type="term" value="P:methylation"/>
    <property type="evidence" value="ECO:0007669"/>
    <property type="project" value="UniProtKB-KW"/>
</dbReference>
<dbReference type="RefSeq" id="WP_209651381.1">
    <property type="nucleotide sequence ID" value="NZ_JBEPNV010000003.1"/>
</dbReference>
<dbReference type="Proteomes" id="UP001549119">
    <property type="component" value="Unassembled WGS sequence"/>
</dbReference>
<evidence type="ECO:0000256" key="5">
    <source>
        <dbReference type="ARBA" id="ARBA00047622"/>
    </source>
</evidence>
<comment type="pathway">
    <text evidence="4">Phospholipid metabolism.</text>
</comment>
<reference evidence="7 8" key="1">
    <citation type="submission" date="2024-06" db="EMBL/GenBank/DDBJ databases">
        <title>Genomics of switchgrass bacterial isolates.</title>
        <authorList>
            <person name="Shade A."/>
        </authorList>
    </citation>
    <scope>NUCLEOTIDE SEQUENCE [LARGE SCALE GENOMIC DNA]</scope>
    <source>
        <strain evidence="7 8">PvP084</strain>
    </source>
</reference>
<feature type="domain" description="Methyltransferase" evidence="6">
    <location>
        <begin position="57"/>
        <end position="152"/>
    </location>
</feature>
<sequence length="262" mass="30276">MTNQSHGNTSEEERYTRHSILRSEFVYGNGLQSPDVSEAEMYLKDTVGKLGREVRSVLDVGAGLGGWSFFMKETFGVHVTALDQSPVMCSILEERNASTKTIVDQIKCGSALDGSIMDGDAFDLIWSRDCFLYIADKLTLWRNFHRWLKPTGVIIFTDFFDGLVKDPGFEDYKQNCSYHLLPAESYVDQLGNAGFREIVTHDLSKQFSRANRLALQRLSENRQEFIRKYSEEEFDFTCDRWRSKIRFEEFGSLKYQLIIAYR</sequence>
<name>A0ABV2NTB2_9HYPH</name>
<dbReference type="CDD" id="cd02440">
    <property type="entry name" value="AdoMet_MTases"/>
    <property type="match status" value="1"/>
</dbReference>
<dbReference type="Gene3D" id="3.40.50.150">
    <property type="entry name" value="Vaccinia Virus protein VP39"/>
    <property type="match status" value="1"/>
</dbReference>
<keyword evidence="2 7" id="KW-0489">Methyltransferase</keyword>
<comment type="catalytic activity">
    <reaction evidence="5">
        <text>phosphoethanolamine + S-adenosyl-L-methionine = N-methylethanolamine phosphate + S-adenosyl-L-homocysteine + H(+)</text>
        <dbReference type="Rhea" id="RHEA:20365"/>
        <dbReference type="ChEBI" id="CHEBI:15378"/>
        <dbReference type="ChEBI" id="CHEBI:57781"/>
        <dbReference type="ChEBI" id="CHEBI:57856"/>
        <dbReference type="ChEBI" id="CHEBI:58190"/>
        <dbReference type="ChEBI" id="CHEBI:59789"/>
        <dbReference type="EC" id="2.1.1.103"/>
    </reaction>
    <physiologicalReaction direction="left-to-right" evidence="5">
        <dbReference type="Rhea" id="RHEA:20366"/>
    </physiologicalReaction>
</comment>
<evidence type="ECO:0000259" key="6">
    <source>
        <dbReference type="Pfam" id="PF13649"/>
    </source>
</evidence>
<dbReference type="PANTHER" id="PTHR44307:SF2">
    <property type="entry name" value="PHOSPHOETHANOLAMINE METHYLTRANSFERASE ISOFORM X1"/>
    <property type="match status" value="1"/>
</dbReference>
<dbReference type="PANTHER" id="PTHR44307">
    <property type="entry name" value="PHOSPHOETHANOLAMINE METHYLTRANSFERASE"/>
    <property type="match status" value="1"/>
</dbReference>
<dbReference type="InterPro" id="IPR041698">
    <property type="entry name" value="Methyltransf_25"/>
</dbReference>
<evidence type="ECO:0000256" key="4">
    <source>
        <dbReference type="ARBA" id="ARBA00025707"/>
    </source>
</evidence>
<evidence type="ECO:0000313" key="8">
    <source>
        <dbReference type="Proteomes" id="UP001549119"/>
    </source>
</evidence>
<dbReference type="Pfam" id="PF13649">
    <property type="entry name" value="Methyltransf_25"/>
    <property type="match status" value="1"/>
</dbReference>
<comment type="pathway">
    <text evidence="1">Lipid metabolism.</text>
</comment>
<dbReference type="EMBL" id="JBEPNW010000005">
    <property type="protein sequence ID" value="MET3869753.1"/>
    <property type="molecule type" value="Genomic_DNA"/>
</dbReference>
<proteinExistence type="predicted"/>
<dbReference type="GO" id="GO:0008168">
    <property type="term" value="F:methyltransferase activity"/>
    <property type="evidence" value="ECO:0007669"/>
    <property type="project" value="UniProtKB-KW"/>
</dbReference>
<evidence type="ECO:0000313" key="7">
    <source>
        <dbReference type="EMBL" id="MET3869753.1"/>
    </source>
</evidence>
<dbReference type="SUPFAM" id="SSF53335">
    <property type="entry name" value="S-adenosyl-L-methionine-dependent methyltransferases"/>
    <property type="match status" value="1"/>
</dbReference>
<keyword evidence="8" id="KW-1185">Reference proteome</keyword>
<keyword evidence="3" id="KW-0808">Transferase</keyword>
<comment type="caution">
    <text evidence="7">The sequence shown here is derived from an EMBL/GenBank/DDBJ whole genome shotgun (WGS) entry which is preliminary data.</text>
</comment>